<keyword evidence="5 7" id="KW-1133">Transmembrane helix</keyword>
<feature type="transmembrane region" description="Helical" evidence="7">
    <location>
        <begin position="243"/>
        <end position="268"/>
    </location>
</feature>
<feature type="transmembrane region" description="Helical" evidence="7">
    <location>
        <begin position="61"/>
        <end position="84"/>
    </location>
</feature>
<feature type="transmembrane region" description="Helical" evidence="7">
    <location>
        <begin position="21"/>
        <end position="41"/>
    </location>
</feature>
<keyword evidence="2" id="KW-0813">Transport</keyword>
<protein>
    <submittedName>
        <fullName evidence="8">MATE family efflux transporter</fullName>
    </submittedName>
</protein>
<dbReference type="CDD" id="cd13138">
    <property type="entry name" value="MATE_yoeA_like"/>
    <property type="match status" value="1"/>
</dbReference>
<feature type="transmembrane region" description="Helical" evidence="7">
    <location>
        <begin position="199"/>
        <end position="222"/>
    </location>
</feature>
<evidence type="ECO:0000256" key="3">
    <source>
        <dbReference type="ARBA" id="ARBA00022475"/>
    </source>
</evidence>
<dbReference type="GO" id="GO:0005886">
    <property type="term" value="C:plasma membrane"/>
    <property type="evidence" value="ECO:0007669"/>
    <property type="project" value="UniProtKB-SubCell"/>
</dbReference>
<dbReference type="InterPro" id="IPR048279">
    <property type="entry name" value="MdtK-like"/>
</dbReference>
<evidence type="ECO:0000256" key="5">
    <source>
        <dbReference type="ARBA" id="ARBA00022989"/>
    </source>
</evidence>
<dbReference type="Pfam" id="PF01554">
    <property type="entry name" value="MatE"/>
    <property type="match status" value="2"/>
</dbReference>
<evidence type="ECO:0000256" key="7">
    <source>
        <dbReference type="SAM" id="Phobius"/>
    </source>
</evidence>
<sequence length="459" mass="49938">MEKTQKKDMSPVRDMTSGNPLSLILAFAVPMLMGTLFQQFYSMVDTIIVGKFLGVDALASVGSTGAVNFMVNGFVIGVTAGFAIPVAQQFGAQNYRNMRKYVANTIWLTIGFSVVMTAVIGALTWKILVWMRTPENIIQGAYNYIFIIFLGIPVTYLYNLTASIIRALGDSKTPVYFLILSSLVNIVLDYISINFLGMGVAGPACATVISQGLSGILCVLYMKKKFTILHFQKGEMEFDGRMCLNLCNMGIPMGLQYSITAIGSVILQTAVNTLGSVAVASVTAGQKVSMFFCCVFDALGGTMATYAGQNVGAGKIDRIISGVKAATILGSIYAVVAFAVLFFFGGYIPLLFVDADQTLVIHQAHLFLIFNSLFYVALVFVNVWRFCIQGMGYSAFAILAGVCEMFARSMIGFVGIPKFGYIAVCFASPLAWVCADCFLIPAFYHCIGRLRRMLNKEKK</sequence>
<dbReference type="GO" id="GO:0042910">
    <property type="term" value="F:xenobiotic transmembrane transporter activity"/>
    <property type="evidence" value="ECO:0007669"/>
    <property type="project" value="InterPro"/>
</dbReference>
<evidence type="ECO:0000256" key="2">
    <source>
        <dbReference type="ARBA" id="ARBA00022448"/>
    </source>
</evidence>
<proteinExistence type="predicted"/>
<feature type="transmembrane region" description="Helical" evidence="7">
    <location>
        <begin position="364"/>
        <end position="384"/>
    </location>
</feature>
<dbReference type="Proteomes" id="UP001198962">
    <property type="component" value="Unassembled WGS sequence"/>
</dbReference>
<comment type="caution">
    <text evidence="8">The sequence shown here is derived from an EMBL/GenBank/DDBJ whole genome shotgun (WGS) entry which is preliminary data.</text>
</comment>
<keyword evidence="4 7" id="KW-0812">Transmembrane</keyword>
<dbReference type="PANTHER" id="PTHR43549:SF3">
    <property type="entry name" value="MULTIDRUG RESISTANCE PROTEIN YPNP-RELATED"/>
    <property type="match status" value="1"/>
</dbReference>
<dbReference type="RefSeq" id="WP_308452007.1">
    <property type="nucleotide sequence ID" value="NZ_JAJEPU010000053.1"/>
</dbReference>
<comment type="subcellular location">
    <subcellularLocation>
        <location evidence="1">Cell membrane</location>
        <topology evidence="1">Multi-pass membrane protein</topology>
    </subcellularLocation>
</comment>
<feature type="transmembrane region" description="Helical" evidence="7">
    <location>
        <begin position="141"/>
        <end position="161"/>
    </location>
</feature>
<feature type="transmembrane region" description="Helical" evidence="7">
    <location>
        <begin position="288"/>
        <end position="307"/>
    </location>
</feature>
<dbReference type="InterPro" id="IPR002528">
    <property type="entry name" value="MATE_fam"/>
</dbReference>
<feature type="transmembrane region" description="Helical" evidence="7">
    <location>
        <begin position="421"/>
        <end position="444"/>
    </location>
</feature>
<dbReference type="AlphaFoldDB" id="A0AAE3AQ63"/>
<feature type="transmembrane region" description="Helical" evidence="7">
    <location>
        <begin position="173"/>
        <end position="193"/>
    </location>
</feature>
<keyword evidence="9" id="KW-1185">Reference proteome</keyword>
<reference evidence="8" key="1">
    <citation type="submission" date="2021-10" db="EMBL/GenBank/DDBJ databases">
        <title>Anaerobic single-cell dispensing facilitates the cultivation of human gut bacteria.</title>
        <authorList>
            <person name="Afrizal A."/>
        </authorList>
    </citation>
    <scope>NUCLEOTIDE SEQUENCE</scope>
    <source>
        <strain evidence="8">CLA-AA-H274</strain>
    </source>
</reference>
<feature type="transmembrane region" description="Helical" evidence="7">
    <location>
        <begin position="328"/>
        <end position="352"/>
    </location>
</feature>
<name>A0AAE3AQ63_9FIRM</name>
<evidence type="ECO:0000256" key="6">
    <source>
        <dbReference type="ARBA" id="ARBA00023136"/>
    </source>
</evidence>
<dbReference type="InterPro" id="IPR052031">
    <property type="entry name" value="Membrane_Transporter-Flippase"/>
</dbReference>
<dbReference type="GO" id="GO:0015297">
    <property type="term" value="F:antiporter activity"/>
    <property type="evidence" value="ECO:0007669"/>
    <property type="project" value="InterPro"/>
</dbReference>
<dbReference type="NCBIfam" id="TIGR00797">
    <property type="entry name" value="matE"/>
    <property type="match status" value="1"/>
</dbReference>
<organism evidence="8 9">
    <name type="scientific">Brotaphodocola catenula</name>
    <dbReference type="NCBI Taxonomy" id="2885361"/>
    <lineage>
        <taxon>Bacteria</taxon>
        <taxon>Bacillati</taxon>
        <taxon>Bacillota</taxon>
        <taxon>Clostridia</taxon>
        <taxon>Lachnospirales</taxon>
        <taxon>Lachnospiraceae</taxon>
        <taxon>Brotaphodocola</taxon>
    </lineage>
</organism>
<accession>A0AAE3AQ63</accession>
<dbReference type="PIRSF" id="PIRSF006603">
    <property type="entry name" value="DinF"/>
    <property type="match status" value="1"/>
</dbReference>
<gene>
    <name evidence="8" type="ORF">LKD32_13135</name>
</gene>
<evidence type="ECO:0000256" key="4">
    <source>
        <dbReference type="ARBA" id="ARBA00022692"/>
    </source>
</evidence>
<evidence type="ECO:0000313" key="8">
    <source>
        <dbReference type="EMBL" id="MCC2165801.1"/>
    </source>
</evidence>
<evidence type="ECO:0000256" key="1">
    <source>
        <dbReference type="ARBA" id="ARBA00004651"/>
    </source>
</evidence>
<dbReference type="PANTHER" id="PTHR43549">
    <property type="entry name" value="MULTIDRUG RESISTANCE PROTEIN YPNP-RELATED"/>
    <property type="match status" value="1"/>
</dbReference>
<keyword evidence="3" id="KW-1003">Cell membrane</keyword>
<keyword evidence="6 7" id="KW-0472">Membrane</keyword>
<evidence type="ECO:0000313" key="9">
    <source>
        <dbReference type="Proteomes" id="UP001198962"/>
    </source>
</evidence>
<feature type="transmembrane region" description="Helical" evidence="7">
    <location>
        <begin position="396"/>
        <end position="415"/>
    </location>
</feature>
<dbReference type="EMBL" id="JAJEPU010000053">
    <property type="protein sequence ID" value="MCC2165801.1"/>
    <property type="molecule type" value="Genomic_DNA"/>
</dbReference>
<feature type="transmembrane region" description="Helical" evidence="7">
    <location>
        <begin position="105"/>
        <end position="129"/>
    </location>
</feature>